<evidence type="ECO:0000256" key="3">
    <source>
        <dbReference type="PROSITE-ProRule" id="PRU00289"/>
    </source>
</evidence>
<evidence type="ECO:0000259" key="6">
    <source>
        <dbReference type="PROSITE" id="PS50901"/>
    </source>
</evidence>
<feature type="domain" description="FtsK" evidence="6">
    <location>
        <begin position="466"/>
        <end position="649"/>
    </location>
</feature>
<dbReference type="PANTHER" id="PTHR22683">
    <property type="entry name" value="SPORULATION PROTEIN RELATED"/>
    <property type="match status" value="1"/>
</dbReference>
<evidence type="ECO:0000313" key="7">
    <source>
        <dbReference type="EMBL" id="TGN64225.1"/>
    </source>
</evidence>
<feature type="transmembrane region" description="Helical" evidence="5">
    <location>
        <begin position="93"/>
        <end position="113"/>
    </location>
</feature>
<keyword evidence="1 3" id="KW-0547">Nucleotide-binding</keyword>
<accession>A0A4Z1CE91</accession>
<dbReference type="Proteomes" id="UP000297496">
    <property type="component" value="Unassembled WGS sequence"/>
</dbReference>
<dbReference type="InterPro" id="IPR027417">
    <property type="entry name" value="P-loop_NTPase"/>
</dbReference>
<name>A0A4Z1CE91_9ACTN</name>
<feature type="binding site" evidence="3">
    <location>
        <begin position="483"/>
        <end position="490"/>
    </location>
    <ligand>
        <name>ATP</name>
        <dbReference type="ChEBI" id="CHEBI:30616"/>
    </ligand>
</feature>
<reference evidence="7 8" key="1">
    <citation type="submission" date="2019-04" db="EMBL/GenBank/DDBJ databases">
        <title>Three New Species of Nocardioides, Nocardioides euryhalodurans sp. nov., Nocardioides seonyuensis sp. nov. and Nocardioides eburneoflavus sp. nov. Isolated from Soil.</title>
        <authorList>
            <person name="Roh S.G."/>
            <person name="Lee C."/>
            <person name="Kim M.-K."/>
            <person name="Kim S.B."/>
        </authorList>
    </citation>
    <scope>NUCLEOTIDE SEQUENCE [LARGE SCALE GENOMIC DNA]</scope>
    <source>
        <strain evidence="7 8">MMS17-SY213</strain>
    </source>
</reference>
<keyword evidence="5" id="KW-0472">Membrane</keyword>
<dbReference type="GO" id="GO:0003677">
    <property type="term" value="F:DNA binding"/>
    <property type="evidence" value="ECO:0007669"/>
    <property type="project" value="InterPro"/>
</dbReference>
<organism evidence="7 8">
    <name type="scientific">Nocardioides eburneiflavus</name>
    <dbReference type="NCBI Taxonomy" id="2518372"/>
    <lineage>
        <taxon>Bacteria</taxon>
        <taxon>Bacillati</taxon>
        <taxon>Actinomycetota</taxon>
        <taxon>Actinomycetes</taxon>
        <taxon>Propionibacteriales</taxon>
        <taxon>Nocardioidaceae</taxon>
        <taxon>Nocardioides</taxon>
    </lineage>
</organism>
<keyword evidence="8" id="KW-1185">Reference proteome</keyword>
<keyword evidence="2 3" id="KW-0067">ATP-binding</keyword>
<evidence type="ECO:0000256" key="4">
    <source>
        <dbReference type="SAM" id="MobiDB-lite"/>
    </source>
</evidence>
<dbReference type="PROSITE" id="PS50901">
    <property type="entry name" value="FTSK"/>
    <property type="match status" value="1"/>
</dbReference>
<dbReference type="AlphaFoldDB" id="A0A4Z1CE91"/>
<dbReference type="PANTHER" id="PTHR22683:SF41">
    <property type="entry name" value="DNA TRANSLOCASE FTSK"/>
    <property type="match status" value="1"/>
</dbReference>
<proteinExistence type="predicted"/>
<dbReference type="Pfam" id="PF01580">
    <property type="entry name" value="FtsK_SpoIIIE"/>
    <property type="match status" value="1"/>
</dbReference>
<feature type="transmembrane region" description="Helical" evidence="5">
    <location>
        <begin position="55"/>
        <end position="73"/>
    </location>
</feature>
<dbReference type="Gene3D" id="3.40.50.300">
    <property type="entry name" value="P-loop containing nucleotide triphosphate hydrolases"/>
    <property type="match status" value="1"/>
</dbReference>
<protein>
    <recommendedName>
        <fullName evidence="6">FtsK domain-containing protein</fullName>
    </recommendedName>
</protein>
<feature type="region of interest" description="Disordered" evidence="4">
    <location>
        <begin position="756"/>
        <end position="795"/>
    </location>
</feature>
<dbReference type="InterPro" id="IPR050206">
    <property type="entry name" value="FtsK/SpoIIIE/SftA"/>
</dbReference>
<feature type="compositionally biased region" description="Low complexity" evidence="4">
    <location>
        <begin position="773"/>
        <end position="795"/>
    </location>
</feature>
<comment type="caution">
    <text evidence="7">The sequence shown here is derived from an EMBL/GenBank/DDBJ whole genome shotgun (WGS) entry which is preliminary data.</text>
</comment>
<dbReference type="EMBL" id="SRRO01000001">
    <property type="protein sequence ID" value="TGN64225.1"/>
    <property type="molecule type" value="Genomic_DNA"/>
</dbReference>
<feature type="transmembrane region" description="Helical" evidence="5">
    <location>
        <begin position="15"/>
        <end position="34"/>
    </location>
</feature>
<evidence type="ECO:0000256" key="2">
    <source>
        <dbReference type="ARBA" id="ARBA00022840"/>
    </source>
</evidence>
<feature type="transmembrane region" description="Helical" evidence="5">
    <location>
        <begin position="134"/>
        <end position="157"/>
    </location>
</feature>
<sequence>MSAVGAGVEVTKRSLSLAESIAASTLGAVFGFWWDRPGLVKPKADEKPWETHAQVSSAIFWPTLAVWLSLGLPKCPEWVKETAGWATQDTLSIAQWTVLVTVFAAWVLMRRMLAAKVEKWPNHRLVRDVQKWGVHHRWLGVLFVAACIAPPVAWALLDTVRVDAINTGVFLGLAALVAHLELRWRRLCRRRMPHLIEAHRLSQRTADSMLEIGALRPRKGGGFVISPVPAEAVAHLDGLDERVALHLPEFEAKMHTDSNGAATAFEYLPASPETVARREVMARTGGFLTAIAPAEEDNPARPGECVGTLEVGITESRAEELDATLRASDGLALVQWRKGERVVHLAALDTETLTERGRIADWLSCKPWDLDLLVTTDGADVTGWHATRVPAVRDPEKRRQTWLTMANDLHPSPDSRTWTITDRSGEGEIEMRLIVDPLDVIVPFNLDVTETITPDTPWVVGIDEEGGNIEINLALSAHALIAGATRSGKSVCTYSLLTHVLRMGDRARLLVADPNDTTIAPFEDKVAWSTSDTHPDAVTGMLEWVRGEMDRRKPILRDMRADKISEFTAELPMIVVVIDEAANYLRHNDKRAAAAMMGELLAVVSQGAKYGVRLVLITQRPDSTILPTSTRAQLSFRISFRVEDGETAKMVFPDLPDPMALLTCAPGVGYVREVGGEAKRFRSVYLADHWGIADRLPHRQPKILDVAAGFGAPFVPPAVPKDMWGTQKPAAVVPAAPGEVLIDEVVLTLDDLEGEVPGTPGAAEGLDDFEFEPVTAPPTVRRRPTAQPVPDDLWA</sequence>
<dbReference type="OrthoDB" id="3315716at2"/>
<dbReference type="SUPFAM" id="SSF52540">
    <property type="entry name" value="P-loop containing nucleoside triphosphate hydrolases"/>
    <property type="match status" value="1"/>
</dbReference>
<evidence type="ECO:0000256" key="1">
    <source>
        <dbReference type="ARBA" id="ARBA00022741"/>
    </source>
</evidence>
<dbReference type="GO" id="GO:0005524">
    <property type="term" value="F:ATP binding"/>
    <property type="evidence" value="ECO:0007669"/>
    <property type="project" value="UniProtKB-UniRule"/>
</dbReference>
<evidence type="ECO:0000256" key="5">
    <source>
        <dbReference type="SAM" id="Phobius"/>
    </source>
</evidence>
<dbReference type="InterPro" id="IPR002543">
    <property type="entry name" value="FtsK_dom"/>
</dbReference>
<evidence type="ECO:0000313" key="8">
    <source>
        <dbReference type="Proteomes" id="UP000297496"/>
    </source>
</evidence>
<gene>
    <name evidence="7" type="ORF">EXE59_09865</name>
</gene>
<keyword evidence="5" id="KW-0812">Transmembrane</keyword>
<keyword evidence="5" id="KW-1133">Transmembrane helix</keyword>